<dbReference type="GO" id="GO:0003677">
    <property type="term" value="F:DNA binding"/>
    <property type="evidence" value="ECO:0007669"/>
    <property type="project" value="UniProtKB-UniRule"/>
</dbReference>
<gene>
    <name evidence="4" type="ORF">BU204_11500</name>
</gene>
<protein>
    <recommendedName>
        <fullName evidence="3">HTH tetR-type domain-containing protein</fullName>
    </recommendedName>
</protein>
<proteinExistence type="predicted"/>
<dbReference type="AlphaFoldDB" id="A0A1Q8CT61"/>
<reference evidence="4 5" key="1">
    <citation type="submission" date="2016-12" db="EMBL/GenBank/DDBJ databases">
        <title>The draft genome sequence of Actinophytocola sp. 11-183.</title>
        <authorList>
            <person name="Wang W."/>
            <person name="Yuan L."/>
        </authorList>
    </citation>
    <scope>NUCLEOTIDE SEQUENCE [LARGE SCALE GENOMIC DNA]</scope>
    <source>
        <strain evidence="4 5">11-183</strain>
    </source>
</reference>
<feature type="domain" description="HTH tetR-type" evidence="3">
    <location>
        <begin position="3"/>
        <end position="63"/>
    </location>
</feature>
<evidence type="ECO:0000259" key="3">
    <source>
        <dbReference type="PROSITE" id="PS50977"/>
    </source>
</evidence>
<dbReference type="InterPro" id="IPR009057">
    <property type="entry name" value="Homeodomain-like_sf"/>
</dbReference>
<dbReference type="Proteomes" id="UP000185596">
    <property type="component" value="Unassembled WGS sequence"/>
</dbReference>
<dbReference type="InterPro" id="IPR001647">
    <property type="entry name" value="HTH_TetR"/>
</dbReference>
<comment type="caution">
    <text evidence="4">The sequence shown here is derived from an EMBL/GenBank/DDBJ whole genome shotgun (WGS) entry which is preliminary data.</text>
</comment>
<dbReference type="STRING" id="1912961.BU204_11500"/>
<dbReference type="OrthoDB" id="7506349at2"/>
<keyword evidence="5" id="KW-1185">Reference proteome</keyword>
<dbReference type="Pfam" id="PF17940">
    <property type="entry name" value="TetR_C_31"/>
    <property type="match status" value="1"/>
</dbReference>
<accession>A0A1Q8CT61</accession>
<dbReference type="Gene3D" id="1.10.357.10">
    <property type="entry name" value="Tetracycline Repressor, domain 2"/>
    <property type="match status" value="1"/>
</dbReference>
<dbReference type="SUPFAM" id="SSF48498">
    <property type="entry name" value="Tetracyclin repressor-like, C-terminal domain"/>
    <property type="match status" value="1"/>
</dbReference>
<dbReference type="InterPro" id="IPR036271">
    <property type="entry name" value="Tet_transcr_reg_TetR-rel_C_sf"/>
</dbReference>
<evidence type="ECO:0000256" key="2">
    <source>
        <dbReference type="PROSITE-ProRule" id="PRU00335"/>
    </source>
</evidence>
<dbReference type="EMBL" id="MSIE01000016">
    <property type="protein sequence ID" value="OLF17543.1"/>
    <property type="molecule type" value="Genomic_DNA"/>
</dbReference>
<sequence length="191" mass="20788">MADNRRDHIADAAIRALAAGGMRGFTHRAVDRAAGLAEGSTSYYFRTREALILAVLARMAELDMTDVGELPTLGGTVGLDELTELVTALALRWLGEGRDRTLARYELSLESTRRPELRAKMAEYGSRFRLMAETLLTAAGTPEPRRRAHALLACFDGVVYHQLAGVGGNPMDEADLRAACRDMLATALRPS</sequence>
<evidence type="ECO:0000313" key="4">
    <source>
        <dbReference type="EMBL" id="OLF17543.1"/>
    </source>
</evidence>
<dbReference type="SUPFAM" id="SSF46689">
    <property type="entry name" value="Homeodomain-like"/>
    <property type="match status" value="1"/>
</dbReference>
<dbReference type="RefSeq" id="WP_075125594.1">
    <property type="nucleotide sequence ID" value="NZ_MSIE01000016.1"/>
</dbReference>
<dbReference type="InterPro" id="IPR041583">
    <property type="entry name" value="TetR_C_31"/>
</dbReference>
<evidence type="ECO:0000256" key="1">
    <source>
        <dbReference type="ARBA" id="ARBA00023125"/>
    </source>
</evidence>
<evidence type="ECO:0000313" key="5">
    <source>
        <dbReference type="Proteomes" id="UP000185596"/>
    </source>
</evidence>
<name>A0A1Q8CT61_9PSEU</name>
<feature type="DNA-binding region" description="H-T-H motif" evidence="2">
    <location>
        <begin position="26"/>
        <end position="45"/>
    </location>
</feature>
<keyword evidence="1 2" id="KW-0238">DNA-binding</keyword>
<organism evidence="4 5">
    <name type="scientific">Actinophytocola xanthii</name>
    <dbReference type="NCBI Taxonomy" id="1912961"/>
    <lineage>
        <taxon>Bacteria</taxon>
        <taxon>Bacillati</taxon>
        <taxon>Actinomycetota</taxon>
        <taxon>Actinomycetes</taxon>
        <taxon>Pseudonocardiales</taxon>
        <taxon>Pseudonocardiaceae</taxon>
    </lineage>
</organism>
<dbReference type="PROSITE" id="PS50977">
    <property type="entry name" value="HTH_TETR_2"/>
    <property type="match status" value="1"/>
</dbReference>
<dbReference type="Pfam" id="PF00440">
    <property type="entry name" value="TetR_N"/>
    <property type="match status" value="1"/>
</dbReference>